<organism evidence="2 3">
    <name type="scientific">Drosophila rubida</name>
    <dbReference type="NCBI Taxonomy" id="30044"/>
    <lineage>
        <taxon>Eukaryota</taxon>
        <taxon>Metazoa</taxon>
        <taxon>Ecdysozoa</taxon>
        <taxon>Arthropoda</taxon>
        <taxon>Hexapoda</taxon>
        <taxon>Insecta</taxon>
        <taxon>Pterygota</taxon>
        <taxon>Neoptera</taxon>
        <taxon>Endopterygota</taxon>
        <taxon>Diptera</taxon>
        <taxon>Brachycera</taxon>
        <taxon>Muscomorpha</taxon>
        <taxon>Ephydroidea</taxon>
        <taxon>Drosophilidae</taxon>
        <taxon>Drosophila</taxon>
    </lineage>
</organism>
<reference evidence="2" key="1">
    <citation type="journal article" date="2021" name="Mol. Ecol. Resour.">
        <title>Phylogenomic analyses of the genus Drosophila reveals genomic signals of climate adaptation.</title>
        <authorList>
            <person name="Li F."/>
            <person name="Rane R.V."/>
            <person name="Luria V."/>
            <person name="Xiong Z."/>
            <person name="Chen J."/>
            <person name="Li Z."/>
            <person name="Catullo R.A."/>
            <person name="Griffin P.C."/>
            <person name="Schiffer M."/>
            <person name="Pearce S."/>
            <person name="Lee S.F."/>
            <person name="McElroy K."/>
            <person name="Stocker A."/>
            <person name="Shirriffs J."/>
            <person name="Cockerell F."/>
            <person name="Coppin C."/>
            <person name="Sgro C.M."/>
            <person name="Karger A."/>
            <person name="Cain J.W."/>
            <person name="Weber J.A."/>
            <person name="Santpere G."/>
            <person name="Kirschner M.W."/>
            <person name="Hoffmann A.A."/>
            <person name="Oakeshott J.G."/>
            <person name="Zhang G."/>
        </authorList>
    </citation>
    <scope>NUCLEOTIDE SEQUENCE</scope>
    <source>
        <strain evidence="2">BGI-SZ-2011g</strain>
    </source>
</reference>
<dbReference type="SUPFAM" id="SSF56436">
    <property type="entry name" value="C-type lectin-like"/>
    <property type="match status" value="1"/>
</dbReference>
<dbReference type="SMART" id="SM00034">
    <property type="entry name" value="CLECT"/>
    <property type="match status" value="1"/>
</dbReference>
<dbReference type="PANTHER" id="PTHR22803">
    <property type="entry name" value="MANNOSE, PHOSPHOLIPASE, LECTIN RECEPTOR RELATED"/>
    <property type="match status" value="1"/>
</dbReference>
<feature type="domain" description="C-type lectin" evidence="1">
    <location>
        <begin position="11"/>
        <end position="124"/>
    </location>
</feature>
<keyword evidence="3" id="KW-1185">Reference proteome</keyword>
<dbReference type="PROSITE" id="PS50041">
    <property type="entry name" value="C_TYPE_LECTIN_2"/>
    <property type="match status" value="1"/>
</dbReference>
<dbReference type="EMBL" id="JAJJHW010002585">
    <property type="protein sequence ID" value="KAH8371007.1"/>
    <property type="molecule type" value="Genomic_DNA"/>
</dbReference>
<dbReference type="Proteomes" id="UP001200034">
    <property type="component" value="Unassembled WGS sequence"/>
</dbReference>
<dbReference type="InterPro" id="IPR016186">
    <property type="entry name" value="C-type_lectin-like/link_sf"/>
</dbReference>
<evidence type="ECO:0000313" key="3">
    <source>
        <dbReference type="Proteomes" id="UP001200034"/>
    </source>
</evidence>
<sequence>QPFEKILNNYYYIAENTSSWFAAMHKCREFGADLVNFETRKDFEAVRNNLSKKKCYWIGLSNLSEDGEYHSITTGLSPSFTMWNTNEPNNKNGNEHCAQLIDYSSVNLKMNDNHCLDLCLFICQTKLPHQINFVIW</sequence>
<dbReference type="AlphaFoldDB" id="A0AAD4JZV8"/>
<dbReference type="Pfam" id="PF00059">
    <property type="entry name" value="Lectin_C"/>
    <property type="match status" value="1"/>
</dbReference>
<accession>A0AAD4JZV8</accession>
<dbReference type="InterPro" id="IPR016187">
    <property type="entry name" value="CTDL_fold"/>
</dbReference>
<evidence type="ECO:0000313" key="2">
    <source>
        <dbReference type="EMBL" id="KAH8371007.1"/>
    </source>
</evidence>
<dbReference type="Gene3D" id="3.10.100.10">
    <property type="entry name" value="Mannose-Binding Protein A, subunit A"/>
    <property type="match status" value="1"/>
</dbReference>
<protein>
    <recommendedName>
        <fullName evidence="1">C-type lectin domain-containing protein</fullName>
    </recommendedName>
</protein>
<dbReference type="CDD" id="cd00037">
    <property type="entry name" value="CLECT"/>
    <property type="match status" value="1"/>
</dbReference>
<dbReference type="InterPro" id="IPR001304">
    <property type="entry name" value="C-type_lectin-like"/>
</dbReference>
<comment type="caution">
    <text evidence="2">The sequence shown here is derived from an EMBL/GenBank/DDBJ whole genome shotgun (WGS) entry which is preliminary data.</text>
</comment>
<evidence type="ECO:0000259" key="1">
    <source>
        <dbReference type="PROSITE" id="PS50041"/>
    </source>
</evidence>
<dbReference type="InterPro" id="IPR050111">
    <property type="entry name" value="C-type_lectin/snaclec_domain"/>
</dbReference>
<proteinExistence type="predicted"/>
<feature type="non-terminal residue" evidence="2">
    <location>
        <position position="1"/>
    </location>
</feature>
<name>A0AAD4JZV8_9MUSC</name>
<gene>
    <name evidence="2" type="ORF">KR093_005900</name>
</gene>